<reference evidence="1" key="2">
    <citation type="submission" date="2025-08" db="UniProtKB">
        <authorList>
            <consortium name="Ensembl"/>
        </authorList>
    </citation>
    <scope>IDENTIFICATION</scope>
    <source>
        <strain evidence="1">Thoroughbred</strain>
    </source>
</reference>
<evidence type="ECO:0000313" key="2">
    <source>
        <dbReference type="Proteomes" id="UP000002281"/>
    </source>
</evidence>
<organism evidence="1 2">
    <name type="scientific">Equus caballus</name>
    <name type="common">Horse</name>
    <dbReference type="NCBI Taxonomy" id="9796"/>
    <lineage>
        <taxon>Eukaryota</taxon>
        <taxon>Metazoa</taxon>
        <taxon>Chordata</taxon>
        <taxon>Craniata</taxon>
        <taxon>Vertebrata</taxon>
        <taxon>Euteleostomi</taxon>
        <taxon>Mammalia</taxon>
        <taxon>Eutheria</taxon>
        <taxon>Laurasiatheria</taxon>
        <taxon>Perissodactyla</taxon>
        <taxon>Equidae</taxon>
        <taxon>Equus</taxon>
    </lineage>
</organism>
<dbReference type="Proteomes" id="UP000002281">
    <property type="component" value="Chromosome 17"/>
</dbReference>
<accession>A0A9L0S879</accession>
<reference evidence="1 2" key="1">
    <citation type="journal article" date="2009" name="Science">
        <title>Genome sequence, comparative analysis, and population genetics of the domestic horse.</title>
        <authorList>
            <consortium name="Broad Institute Genome Sequencing Platform"/>
            <consortium name="Broad Institute Whole Genome Assembly Team"/>
            <person name="Wade C.M."/>
            <person name="Giulotto E."/>
            <person name="Sigurdsson S."/>
            <person name="Zoli M."/>
            <person name="Gnerre S."/>
            <person name="Imsland F."/>
            <person name="Lear T.L."/>
            <person name="Adelson D.L."/>
            <person name="Bailey E."/>
            <person name="Bellone R.R."/>
            <person name="Bloecker H."/>
            <person name="Distl O."/>
            <person name="Edgar R.C."/>
            <person name="Garber M."/>
            <person name="Leeb T."/>
            <person name="Mauceli E."/>
            <person name="MacLeod J.N."/>
            <person name="Penedo M.C.T."/>
            <person name="Raison J.M."/>
            <person name="Sharpe T."/>
            <person name="Vogel J."/>
            <person name="Andersson L."/>
            <person name="Antczak D.F."/>
            <person name="Biagi T."/>
            <person name="Binns M.M."/>
            <person name="Chowdhary B.P."/>
            <person name="Coleman S.J."/>
            <person name="Della Valle G."/>
            <person name="Fryc S."/>
            <person name="Guerin G."/>
            <person name="Hasegawa T."/>
            <person name="Hill E.W."/>
            <person name="Jurka J."/>
            <person name="Kiialainen A."/>
            <person name="Lindgren G."/>
            <person name="Liu J."/>
            <person name="Magnani E."/>
            <person name="Mickelson J.R."/>
            <person name="Murray J."/>
            <person name="Nergadze S.G."/>
            <person name="Onofrio R."/>
            <person name="Pedroni S."/>
            <person name="Piras M.F."/>
            <person name="Raudsepp T."/>
            <person name="Rocchi M."/>
            <person name="Roeed K.H."/>
            <person name="Ryder O.A."/>
            <person name="Searle S."/>
            <person name="Skow L."/>
            <person name="Swinburne J.E."/>
            <person name="Syvaenen A.C."/>
            <person name="Tozaki T."/>
            <person name="Valberg S.J."/>
            <person name="Vaudin M."/>
            <person name="White J.R."/>
            <person name="Zody M.C."/>
            <person name="Lander E.S."/>
            <person name="Lindblad-Toh K."/>
        </authorList>
    </citation>
    <scope>NUCLEOTIDE SEQUENCE [LARGE SCALE GENOMIC DNA]</scope>
    <source>
        <strain evidence="1 2">Thoroughbred</strain>
    </source>
</reference>
<proteinExistence type="predicted"/>
<sequence length="134" mass="15038">QPGLASEWGEQSCRNEPLTCGIRCYLQVDSIRIELKGRKPSWCLRTAYWCREKSHILEVKIFAPNAKQMHIVNHLKGSPTEEKRNVLEETARSTRGDIQDLANLNFSELDAVIIPGSSCQLPQIVLGPPSVQVV</sequence>
<dbReference type="PANTHER" id="PTHR10224">
    <property type="entry name" value="ES1 PROTEIN HOMOLOG, MITOCHONDRIAL"/>
    <property type="match status" value="1"/>
</dbReference>
<keyword evidence="2" id="KW-1185">Reference proteome</keyword>
<dbReference type="SUPFAM" id="SSF52317">
    <property type="entry name" value="Class I glutamine amidotransferase-like"/>
    <property type="match status" value="1"/>
</dbReference>
<name>A0A9L0S879_HORSE</name>
<dbReference type="PANTHER" id="PTHR10224:SF12">
    <property type="entry name" value="GLYOXALASE ELBB"/>
    <property type="match status" value="1"/>
</dbReference>
<dbReference type="AlphaFoldDB" id="A0A9L0S879"/>
<dbReference type="GeneTree" id="ENSGT00390000003706"/>
<protein>
    <submittedName>
        <fullName evidence="1">Uncharacterized protein</fullName>
    </submittedName>
</protein>
<reference evidence="1" key="3">
    <citation type="submission" date="2025-09" db="UniProtKB">
        <authorList>
            <consortium name="Ensembl"/>
        </authorList>
    </citation>
    <scope>IDENTIFICATION</scope>
    <source>
        <strain evidence="1">Thoroughbred</strain>
    </source>
</reference>
<dbReference type="InterPro" id="IPR029062">
    <property type="entry name" value="Class_I_gatase-like"/>
</dbReference>
<dbReference type="Ensembl" id="ENSECAT00000099082.1">
    <property type="protein sequence ID" value="ENSECAP00000070358.1"/>
    <property type="gene ID" value="ENSECAG00000059067.1"/>
</dbReference>
<dbReference type="Gene3D" id="3.40.50.880">
    <property type="match status" value="1"/>
</dbReference>
<evidence type="ECO:0000313" key="1">
    <source>
        <dbReference type="Ensembl" id="ENSECAP00000070358.1"/>
    </source>
</evidence>